<dbReference type="Proteomes" id="UP000177723">
    <property type="component" value="Unassembled WGS sequence"/>
</dbReference>
<dbReference type="SUPFAM" id="SSF109998">
    <property type="entry name" value="Triger factor/SurA peptide-binding domain-like"/>
    <property type="match status" value="1"/>
</dbReference>
<sequence>MLISMNDYLKFIFSKKIINFKSLLVLAIVVLGALGYSYRGLVIAATVNGSPISRMSIIRLLEKQSGKMVLDNLITEKLINGEIEKRGISITKEEIDAVIKDIEGQVGAQGQTLDQALAMRNMTREDLITQITVEKKLQKILSDQIQISSSDIDKFITDNKITSPKGQEADFRKNIENQLRQQKLSSEANVFITSLREKASIGRFVDY</sequence>
<evidence type="ECO:0000256" key="2">
    <source>
        <dbReference type="ARBA" id="ARBA00013194"/>
    </source>
</evidence>
<dbReference type="Gene3D" id="1.10.4030.10">
    <property type="entry name" value="Porin chaperone SurA, peptide-binding domain"/>
    <property type="match status" value="1"/>
</dbReference>
<keyword evidence="4" id="KW-0697">Rotamase</keyword>
<keyword evidence="3" id="KW-0732">Signal</keyword>
<gene>
    <name evidence="6" type="ORF">A3F23_03270</name>
</gene>
<accession>A0A1F5WQP6</accession>
<dbReference type="AlphaFoldDB" id="A0A1F5WQP6"/>
<evidence type="ECO:0000256" key="1">
    <source>
        <dbReference type="ARBA" id="ARBA00000971"/>
    </source>
</evidence>
<comment type="caution">
    <text evidence="6">The sequence shown here is derived from an EMBL/GenBank/DDBJ whole genome shotgun (WGS) entry which is preliminary data.</text>
</comment>
<evidence type="ECO:0000256" key="5">
    <source>
        <dbReference type="ARBA" id="ARBA00023235"/>
    </source>
</evidence>
<evidence type="ECO:0000313" key="7">
    <source>
        <dbReference type="Proteomes" id="UP000177723"/>
    </source>
</evidence>
<keyword evidence="5" id="KW-0413">Isomerase</keyword>
<name>A0A1F5WQP6_9BACT</name>
<comment type="catalytic activity">
    <reaction evidence="1">
        <text>[protein]-peptidylproline (omega=180) = [protein]-peptidylproline (omega=0)</text>
        <dbReference type="Rhea" id="RHEA:16237"/>
        <dbReference type="Rhea" id="RHEA-COMP:10747"/>
        <dbReference type="Rhea" id="RHEA-COMP:10748"/>
        <dbReference type="ChEBI" id="CHEBI:83833"/>
        <dbReference type="ChEBI" id="CHEBI:83834"/>
        <dbReference type="EC" id="5.2.1.8"/>
    </reaction>
</comment>
<proteinExistence type="predicted"/>
<reference evidence="6 7" key="1">
    <citation type="journal article" date="2016" name="Nat. Commun.">
        <title>Thousands of microbial genomes shed light on interconnected biogeochemical processes in an aquifer system.</title>
        <authorList>
            <person name="Anantharaman K."/>
            <person name="Brown C.T."/>
            <person name="Hug L.A."/>
            <person name="Sharon I."/>
            <person name="Castelle C.J."/>
            <person name="Probst A.J."/>
            <person name="Thomas B.C."/>
            <person name="Singh A."/>
            <person name="Wilkins M.J."/>
            <person name="Karaoz U."/>
            <person name="Brodie E.L."/>
            <person name="Williams K.H."/>
            <person name="Hubbard S.S."/>
            <person name="Banfield J.F."/>
        </authorList>
    </citation>
    <scope>NUCLEOTIDE SEQUENCE [LARGE SCALE GENOMIC DNA]</scope>
</reference>
<evidence type="ECO:0000256" key="4">
    <source>
        <dbReference type="ARBA" id="ARBA00023110"/>
    </source>
</evidence>
<evidence type="ECO:0000256" key="3">
    <source>
        <dbReference type="ARBA" id="ARBA00022729"/>
    </source>
</evidence>
<dbReference type="InterPro" id="IPR027304">
    <property type="entry name" value="Trigger_fact/SurA_dom_sf"/>
</dbReference>
<evidence type="ECO:0000313" key="6">
    <source>
        <dbReference type="EMBL" id="OGF77985.1"/>
    </source>
</evidence>
<dbReference type="PANTHER" id="PTHR47245:SF1">
    <property type="entry name" value="FOLDASE PROTEIN PRSA"/>
    <property type="match status" value="1"/>
</dbReference>
<organism evidence="6 7">
    <name type="scientific">Candidatus Giovannonibacteria bacterium RIFCSPHIGHO2_12_FULL_43_15</name>
    <dbReference type="NCBI Taxonomy" id="1798341"/>
    <lineage>
        <taxon>Bacteria</taxon>
        <taxon>Candidatus Giovannoniibacteriota</taxon>
    </lineage>
</organism>
<dbReference type="InterPro" id="IPR050245">
    <property type="entry name" value="PrsA_foldase"/>
</dbReference>
<dbReference type="PANTHER" id="PTHR47245">
    <property type="entry name" value="PEPTIDYLPROLYL ISOMERASE"/>
    <property type="match status" value="1"/>
</dbReference>
<dbReference type="EMBL" id="MFHT01000007">
    <property type="protein sequence ID" value="OGF77985.1"/>
    <property type="molecule type" value="Genomic_DNA"/>
</dbReference>
<dbReference type="GO" id="GO:0003755">
    <property type="term" value="F:peptidyl-prolyl cis-trans isomerase activity"/>
    <property type="evidence" value="ECO:0007669"/>
    <property type="project" value="UniProtKB-KW"/>
</dbReference>
<protein>
    <recommendedName>
        <fullName evidence="2">peptidylprolyl isomerase</fullName>
        <ecNumber evidence="2">5.2.1.8</ecNumber>
    </recommendedName>
</protein>
<dbReference type="Pfam" id="PF13624">
    <property type="entry name" value="SurA_N_3"/>
    <property type="match status" value="1"/>
</dbReference>
<dbReference type="EC" id="5.2.1.8" evidence="2"/>